<accession>A0ABW7Z134</accession>
<feature type="transmembrane region" description="Helical" evidence="7">
    <location>
        <begin position="39"/>
        <end position="57"/>
    </location>
</feature>
<dbReference type="PANTHER" id="PTHR42718:SF46">
    <property type="entry name" value="BLR6921 PROTEIN"/>
    <property type="match status" value="1"/>
</dbReference>
<dbReference type="RefSeq" id="WP_397086786.1">
    <property type="nucleotide sequence ID" value="NZ_JBITGY010000009.1"/>
</dbReference>
<evidence type="ECO:0008006" key="10">
    <source>
        <dbReference type="Google" id="ProtNLM"/>
    </source>
</evidence>
<dbReference type="InterPro" id="IPR036259">
    <property type="entry name" value="MFS_trans_sf"/>
</dbReference>
<protein>
    <recommendedName>
        <fullName evidence="10">MFS transporter</fullName>
    </recommendedName>
</protein>
<feature type="transmembrane region" description="Helical" evidence="7">
    <location>
        <begin position="90"/>
        <end position="108"/>
    </location>
</feature>
<keyword evidence="2" id="KW-0813">Transport</keyword>
<name>A0ABW7Z134_9ACTN</name>
<gene>
    <name evidence="8" type="ORF">ACIBG2_31245</name>
</gene>
<evidence type="ECO:0000256" key="5">
    <source>
        <dbReference type="ARBA" id="ARBA00022989"/>
    </source>
</evidence>
<dbReference type="SUPFAM" id="SSF103473">
    <property type="entry name" value="MFS general substrate transporter"/>
    <property type="match status" value="2"/>
</dbReference>
<dbReference type="Proteomes" id="UP001612741">
    <property type="component" value="Unassembled WGS sequence"/>
</dbReference>
<evidence type="ECO:0000256" key="2">
    <source>
        <dbReference type="ARBA" id="ARBA00022448"/>
    </source>
</evidence>
<keyword evidence="6 7" id="KW-0472">Membrane</keyword>
<comment type="caution">
    <text evidence="8">The sequence shown here is derived from an EMBL/GenBank/DDBJ whole genome shotgun (WGS) entry which is preliminary data.</text>
</comment>
<organism evidence="8 9">
    <name type="scientific">Nonomuraea typhae</name>
    <dbReference type="NCBI Taxonomy" id="2603600"/>
    <lineage>
        <taxon>Bacteria</taxon>
        <taxon>Bacillati</taxon>
        <taxon>Actinomycetota</taxon>
        <taxon>Actinomycetes</taxon>
        <taxon>Streptosporangiales</taxon>
        <taxon>Streptosporangiaceae</taxon>
        <taxon>Nonomuraea</taxon>
    </lineage>
</organism>
<evidence type="ECO:0000256" key="4">
    <source>
        <dbReference type="ARBA" id="ARBA00022692"/>
    </source>
</evidence>
<sequence length="145" mass="14700">MAPAVSAYAVAYGGLLLSPATLMLINIRFEEGPPRTRALAVWGASGSGGLAAGALLGGVLTQAWGWASVLFVLVPLARLTLFAGMAVNGAGMVMLAAAMSSGASYWALLPGVVVWGVGGGVTFPAMFVCAAFRLPRDRSRVTAMG</sequence>
<dbReference type="Gene3D" id="1.20.1720.10">
    <property type="entry name" value="Multidrug resistance protein D"/>
    <property type="match status" value="1"/>
</dbReference>
<comment type="subcellular location">
    <subcellularLocation>
        <location evidence="1">Cell membrane</location>
        <topology evidence="1">Multi-pass membrane protein</topology>
    </subcellularLocation>
</comment>
<keyword evidence="5 7" id="KW-1133">Transmembrane helix</keyword>
<feature type="transmembrane region" description="Helical" evidence="7">
    <location>
        <begin position="63"/>
        <end position="83"/>
    </location>
</feature>
<evidence type="ECO:0000256" key="3">
    <source>
        <dbReference type="ARBA" id="ARBA00022475"/>
    </source>
</evidence>
<proteinExistence type="predicted"/>
<feature type="transmembrane region" description="Helical" evidence="7">
    <location>
        <begin position="6"/>
        <end position="27"/>
    </location>
</feature>
<evidence type="ECO:0000313" key="9">
    <source>
        <dbReference type="Proteomes" id="UP001612741"/>
    </source>
</evidence>
<feature type="transmembrane region" description="Helical" evidence="7">
    <location>
        <begin position="114"/>
        <end position="134"/>
    </location>
</feature>
<evidence type="ECO:0000256" key="7">
    <source>
        <dbReference type="SAM" id="Phobius"/>
    </source>
</evidence>
<dbReference type="EMBL" id="JBITGY010000009">
    <property type="protein sequence ID" value="MFI6501893.1"/>
    <property type="molecule type" value="Genomic_DNA"/>
</dbReference>
<keyword evidence="3" id="KW-1003">Cell membrane</keyword>
<keyword evidence="9" id="KW-1185">Reference proteome</keyword>
<evidence type="ECO:0000256" key="6">
    <source>
        <dbReference type="ARBA" id="ARBA00023136"/>
    </source>
</evidence>
<reference evidence="8 9" key="1">
    <citation type="submission" date="2024-10" db="EMBL/GenBank/DDBJ databases">
        <title>The Natural Products Discovery Center: Release of the First 8490 Sequenced Strains for Exploring Actinobacteria Biosynthetic Diversity.</title>
        <authorList>
            <person name="Kalkreuter E."/>
            <person name="Kautsar S.A."/>
            <person name="Yang D."/>
            <person name="Bader C.D."/>
            <person name="Teijaro C.N."/>
            <person name="Fluegel L."/>
            <person name="Davis C.M."/>
            <person name="Simpson J.R."/>
            <person name="Lauterbach L."/>
            <person name="Steele A.D."/>
            <person name="Gui C."/>
            <person name="Meng S."/>
            <person name="Li G."/>
            <person name="Viehrig K."/>
            <person name="Ye F."/>
            <person name="Su P."/>
            <person name="Kiefer A.F."/>
            <person name="Nichols A."/>
            <person name="Cepeda A.J."/>
            <person name="Yan W."/>
            <person name="Fan B."/>
            <person name="Jiang Y."/>
            <person name="Adhikari A."/>
            <person name="Zheng C.-J."/>
            <person name="Schuster L."/>
            <person name="Cowan T.M."/>
            <person name="Smanski M.J."/>
            <person name="Chevrette M.G."/>
            <person name="De Carvalho L.P.S."/>
            <person name="Shen B."/>
        </authorList>
    </citation>
    <scope>NUCLEOTIDE SEQUENCE [LARGE SCALE GENOMIC DNA]</scope>
    <source>
        <strain evidence="8 9">NPDC050545</strain>
    </source>
</reference>
<evidence type="ECO:0000256" key="1">
    <source>
        <dbReference type="ARBA" id="ARBA00004651"/>
    </source>
</evidence>
<dbReference type="PANTHER" id="PTHR42718">
    <property type="entry name" value="MAJOR FACILITATOR SUPERFAMILY MULTIDRUG TRANSPORTER MFSC"/>
    <property type="match status" value="1"/>
</dbReference>
<evidence type="ECO:0000313" key="8">
    <source>
        <dbReference type="EMBL" id="MFI6501893.1"/>
    </source>
</evidence>
<keyword evidence="4 7" id="KW-0812">Transmembrane</keyword>